<organism evidence="1">
    <name type="scientific">Anguilla anguilla</name>
    <name type="common">European freshwater eel</name>
    <name type="synonym">Muraena anguilla</name>
    <dbReference type="NCBI Taxonomy" id="7936"/>
    <lineage>
        <taxon>Eukaryota</taxon>
        <taxon>Metazoa</taxon>
        <taxon>Chordata</taxon>
        <taxon>Craniata</taxon>
        <taxon>Vertebrata</taxon>
        <taxon>Euteleostomi</taxon>
        <taxon>Actinopterygii</taxon>
        <taxon>Neopterygii</taxon>
        <taxon>Teleostei</taxon>
        <taxon>Anguilliformes</taxon>
        <taxon>Anguillidae</taxon>
        <taxon>Anguilla</taxon>
    </lineage>
</organism>
<reference evidence="1" key="1">
    <citation type="submission" date="2014-11" db="EMBL/GenBank/DDBJ databases">
        <authorList>
            <person name="Amaro Gonzalez C."/>
        </authorList>
    </citation>
    <scope>NUCLEOTIDE SEQUENCE</scope>
</reference>
<name>A0A0E9PKG7_ANGAN</name>
<evidence type="ECO:0000313" key="1">
    <source>
        <dbReference type="EMBL" id="JAH04585.1"/>
    </source>
</evidence>
<proteinExistence type="predicted"/>
<dbReference type="EMBL" id="GBXM01103992">
    <property type="protein sequence ID" value="JAH04585.1"/>
    <property type="molecule type" value="Transcribed_RNA"/>
</dbReference>
<accession>A0A0E9PKG7</accession>
<dbReference type="AlphaFoldDB" id="A0A0E9PKG7"/>
<reference evidence="1" key="2">
    <citation type="journal article" date="2015" name="Fish Shellfish Immunol.">
        <title>Early steps in the European eel (Anguilla anguilla)-Vibrio vulnificus interaction in the gills: Role of the RtxA13 toxin.</title>
        <authorList>
            <person name="Callol A."/>
            <person name="Pajuelo D."/>
            <person name="Ebbesson L."/>
            <person name="Teles M."/>
            <person name="MacKenzie S."/>
            <person name="Amaro C."/>
        </authorList>
    </citation>
    <scope>NUCLEOTIDE SEQUENCE</scope>
</reference>
<sequence>MFMAGYVELVTINDTMNILVSRYNREQKTRHHKH</sequence>
<protein>
    <submittedName>
        <fullName evidence="1">Uncharacterized protein</fullName>
    </submittedName>
</protein>